<dbReference type="EMBL" id="JACHOV010000001">
    <property type="protein sequence ID" value="MBB4640092.1"/>
    <property type="molecule type" value="Genomic_DNA"/>
</dbReference>
<reference evidence="1 2" key="1">
    <citation type="submission" date="2020-08" db="EMBL/GenBank/DDBJ databases">
        <title>Genomic Encyclopedia of Type Strains, Phase IV (KMG-IV): sequencing the most valuable type-strain genomes for metagenomic binning, comparative biology and taxonomic classification.</title>
        <authorList>
            <person name="Goeker M."/>
        </authorList>
    </citation>
    <scope>NUCLEOTIDE SEQUENCE [LARGE SCALE GENOMIC DNA]</scope>
    <source>
        <strain evidence="1 2">DSM 7465</strain>
    </source>
</reference>
<organism evidence="1 2">
    <name type="scientific">Rhizorhapis suberifaciens</name>
    <name type="common">corky root of lettuce</name>
    <dbReference type="NCBI Taxonomy" id="13656"/>
    <lineage>
        <taxon>Bacteria</taxon>
        <taxon>Pseudomonadati</taxon>
        <taxon>Pseudomonadota</taxon>
        <taxon>Alphaproteobacteria</taxon>
        <taxon>Sphingomonadales</taxon>
        <taxon>Sphingomonadaceae</taxon>
        <taxon>Rhizorhapis</taxon>
    </lineage>
</organism>
<dbReference type="Proteomes" id="UP000575068">
    <property type="component" value="Unassembled WGS sequence"/>
</dbReference>
<protein>
    <submittedName>
        <fullName evidence="1">Capsular polysaccharide export protein</fullName>
    </submittedName>
</protein>
<dbReference type="InterPro" id="IPR007833">
    <property type="entry name" value="Capsule_polysaccharide_synth"/>
</dbReference>
<sequence>MNYGAEKFVRLEQGWPFRGLSRKFHFSPSAFPLRTRIILLQGPVGPFFRHLQEHLEESGFDAWRISFNAGDRFFAPRRKRIDFAGSLDEWESWFTALLTEGGFTRVILFGSSRPVHRVARRVAKAVGVEVLSLEEGYIRPGYVTVERDGNNADSPIAGKLPPKDFVAPPEAREEVTDYNSFRAMAWHAAVYYLVRELFSTRKQKRLSHRRVSILAEIAYWIRNGWRRVTGQGRNFAAIQRLLEHYHHRYFLVPLQVAADSQMGEAARGWNTPRLIAETLSSFARTAPAGYRLVYKIHPMERGRSNDRAFIMQTAEALGVADRVDVIDTGSIGLLTRHSAGMITINSTSGLSAIYHGAPLMVLGDAIYAHDALVVCAESHPQFDAFWTCNTVADAAVRRRYLGWIRAKCLVSGDFYELSGIKIALNFLSHFRAVENGRFRLR</sequence>
<dbReference type="Pfam" id="PF05159">
    <property type="entry name" value="Capsule_synth"/>
    <property type="match status" value="1"/>
</dbReference>
<gene>
    <name evidence="1" type="ORF">HNQ99_000372</name>
</gene>
<accession>A0A840HPW6</accession>
<proteinExistence type="predicted"/>
<dbReference type="RefSeq" id="WP_184473924.1">
    <property type="nucleotide sequence ID" value="NZ_JACHOV010000001.1"/>
</dbReference>
<dbReference type="CDD" id="cd16441">
    <property type="entry name" value="beta_Kdo_transferase_KpsS"/>
    <property type="match status" value="1"/>
</dbReference>
<name>A0A840HPW6_9SPHN</name>
<dbReference type="AlphaFoldDB" id="A0A840HPW6"/>
<evidence type="ECO:0000313" key="2">
    <source>
        <dbReference type="Proteomes" id="UP000575068"/>
    </source>
</evidence>
<dbReference type="GO" id="GO:0015774">
    <property type="term" value="P:polysaccharide transport"/>
    <property type="evidence" value="ECO:0007669"/>
    <property type="project" value="InterPro"/>
</dbReference>
<dbReference type="GO" id="GO:0000271">
    <property type="term" value="P:polysaccharide biosynthetic process"/>
    <property type="evidence" value="ECO:0007669"/>
    <property type="project" value="InterPro"/>
</dbReference>
<keyword evidence="2" id="KW-1185">Reference proteome</keyword>
<comment type="caution">
    <text evidence="1">The sequence shown here is derived from an EMBL/GenBank/DDBJ whole genome shotgun (WGS) entry which is preliminary data.</text>
</comment>
<evidence type="ECO:0000313" key="1">
    <source>
        <dbReference type="EMBL" id="MBB4640092.1"/>
    </source>
</evidence>